<dbReference type="AlphaFoldDB" id="A0A1G8HHP1"/>
<dbReference type="CDD" id="cd06261">
    <property type="entry name" value="TM_PBP2"/>
    <property type="match status" value="1"/>
</dbReference>
<dbReference type="PANTHER" id="PTHR30151">
    <property type="entry name" value="ALKANE SULFONATE ABC TRANSPORTER-RELATED, MEMBRANE SUBUNIT"/>
    <property type="match status" value="1"/>
</dbReference>
<feature type="domain" description="ABC transmembrane type-1" evidence="8">
    <location>
        <begin position="61"/>
        <end position="245"/>
    </location>
</feature>
<evidence type="ECO:0000256" key="6">
    <source>
        <dbReference type="ARBA" id="ARBA00023136"/>
    </source>
</evidence>
<name>A0A1G8HHP1_9BACI</name>
<evidence type="ECO:0000256" key="1">
    <source>
        <dbReference type="ARBA" id="ARBA00004651"/>
    </source>
</evidence>
<dbReference type="EMBL" id="FNDU01000004">
    <property type="protein sequence ID" value="SDI06204.1"/>
    <property type="molecule type" value="Genomic_DNA"/>
</dbReference>
<evidence type="ECO:0000256" key="3">
    <source>
        <dbReference type="ARBA" id="ARBA00022475"/>
    </source>
</evidence>
<dbReference type="PROSITE" id="PS50928">
    <property type="entry name" value="ABC_TM1"/>
    <property type="match status" value="1"/>
</dbReference>
<dbReference type="GO" id="GO:0005886">
    <property type="term" value="C:plasma membrane"/>
    <property type="evidence" value="ECO:0007669"/>
    <property type="project" value="UniProtKB-SubCell"/>
</dbReference>
<reference evidence="9 10" key="1">
    <citation type="submission" date="2016-10" db="EMBL/GenBank/DDBJ databases">
        <authorList>
            <person name="de Groot N.N."/>
        </authorList>
    </citation>
    <scope>NUCLEOTIDE SEQUENCE [LARGE SCALE GENOMIC DNA]</scope>
    <source>
        <strain evidence="10">P4B,CCM 7963,CECT 7998,DSM 25260,IBRC-M 10614,KCTC 13821</strain>
    </source>
</reference>
<keyword evidence="6 7" id="KW-0472">Membrane</keyword>
<dbReference type="RefSeq" id="WP_091583895.1">
    <property type="nucleotide sequence ID" value="NZ_FNDU01000004.1"/>
</dbReference>
<keyword evidence="3" id="KW-1003">Cell membrane</keyword>
<feature type="transmembrane region" description="Helical" evidence="7">
    <location>
        <begin position="221"/>
        <end position="241"/>
    </location>
</feature>
<dbReference type="STRING" id="930129.SAMN05216352_104266"/>
<dbReference type="Proteomes" id="UP000199017">
    <property type="component" value="Unassembled WGS sequence"/>
</dbReference>
<organism evidence="9 10">
    <name type="scientific">Alteribacillus bidgolensis</name>
    <dbReference type="NCBI Taxonomy" id="930129"/>
    <lineage>
        <taxon>Bacteria</taxon>
        <taxon>Bacillati</taxon>
        <taxon>Bacillota</taxon>
        <taxon>Bacilli</taxon>
        <taxon>Bacillales</taxon>
        <taxon>Bacillaceae</taxon>
        <taxon>Alteribacillus</taxon>
    </lineage>
</organism>
<feature type="transmembrane region" description="Helical" evidence="7">
    <location>
        <begin position="55"/>
        <end position="84"/>
    </location>
</feature>
<comment type="similarity">
    <text evidence="7">Belongs to the binding-protein-dependent transport system permease family.</text>
</comment>
<feature type="transmembrane region" description="Helical" evidence="7">
    <location>
        <begin position="9"/>
        <end position="26"/>
    </location>
</feature>
<evidence type="ECO:0000256" key="5">
    <source>
        <dbReference type="ARBA" id="ARBA00022989"/>
    </source>
</evidence>
<evidence type="ECO:0000256" key="2">
    <source>
        <dbReference type="ARBA" id="ARBA00022448"/>
    </source>
</evidence>
<sequence length="256" mass="28393">MKKKRVNSWLSYAGSGIIVALLLMMWEVGARLYDKSYILPSPTEILLKLWELHDILFFVHLPATLNIILIGLGISIVSGVGLAVWMNQNEVIERSFFPLLITSQTIPIIALAPIFVLWFGYSIWSKVAVTVLITFFPITVSTFDGLRSASREFEELLKTMGASSKQIFMKVKVPSALPYFYSGMKVAVTMSVIGAAIGEWLGANAGLGYFSRRMMTQMDGAGVFAPIVLLSLLGILLFLAIKLLEKTTTTKWSDKE</sequence>
<dbReference type="Gene3D" id="1.10.3720.10">
    <property type="entry name" value="MetI-like"/>
    <property type="match status" value="1"/>
</dbReference>
<dbReference type="Pfam" id="PF00528">
    <property type="entry name" value="BPD_transp_1"/>
    <property type="match status" value="1"/>
</dbReference>
<dbReference type="InterPro" id="IPR000515">
    <property type="entry name" value="MetI-like"/>
</dbReference>
<evidence type="ECO:0000313" key="10">
    <source>
        <dbReference type="Proteomes" id="UP000199017"/>
    </source>
</evidence>
<feature type="transmembrane region" description="Helical" evidence="7">
    <location>
        <begin position="179"/>
        <end position="201"/>
    </location>
</feature>
<dbReference type="SUPFAM" id="SSF161098">
    <property type="entry name" value="MetI-like"/>
    <property type="match status" value="1"/>
</dbReference>
<feature type="transmembrane region" description="Helical" evidence="7">
    <location>
        <begin position="96"/>
        <end position="121"/>
    </location>
</feature>
<evidence type="ECO:0000313" key="9">
    <source>
        <dbReference type="EMBL" id="SDI06204.1"/>
    </source>
</evidence>
<keyword evidence="4 7" id="KW-0812">Transmembrane</keyword>
<keyword evidence="5 7" id="KW-1133">Transmembrane helix</keyword>
<evidence type="ECO:0000256" key="4">
    <source>
        <dbReference type="ARBA" id="ARBA00022692"/>
    </source>
</evidence>
<dbReference type="GO" id="GO:0055085">
    <property type="term" value="P:transmembrane transport"/>
    <property type="evidence" value="ECO:0007669"/>
    <property type="project" value="InterPro"/>
</dbReference>
<dbReference type="PANTHER" id="PTHR30151:SF20">
    <property type="entry name" value="ABC TRANSPORTER PERMEASE PROTEIN HI_0355-RELATED"/>
    <property type="match status" value="1"/>
</dbReference>
<gene>
    <name evidence="9" type="ORF">SAMN05216352_104266</name>
</gene>
<evidence type="ECO:0000259" key="8">
    <source>
        <dbReference type="PROSITE" id="PS50928"/>
    </source>
</evidence>
<proteinExistence type="inferred from homology"/>
<dbReference type="OrthoDB" id="9804353at2"/>
<comment type="subcellular location">
    <subcellularLocation>
        <location evidence="1 7">Cell membrane</location>
        <topology evidence="1 7">Multi-pass membrane protein</topology>
    </subcellularLocation>
</comment>
<keyword evidence="2 7" id="KW-0813">Transport</keyword>
<protein>
    <submittedName>
        <fullName evidence="9">Putative hydroxymethylpyrimidine transport system permease protein</fullName>
    </submittedName>
</protein>
<accession>A0A1G8HHP1</accession>
<evidence type="ECO:0000256" key="7">
    <source>
        <dbReference type="RuleBase" id="RU363032"/>
    </source>
</evidence>
<keyword evidence="10" id="KW-1185">Reference proteome</keyword>
<dbReference type="InterPro" id="IPR035906">
    <property type="entry name" value="MetI-like_sf"/>
</dbReference>